<keyword evidence="3" id="KW-1185">Reference proteome</keyword>
<proteinExistence type="predicted"/>
<feature type="region of interest" description="Disordered" evidence="1">
    <location>
        <begin position="244"/>
        <end position="520"/>
    </location>
</feature>
<sequence>MMLKHAGQSLQAPDSVHSSDAATTTADISRQSLAVFEEIEGMLDKVQLTNGDKDSSQSHSLPERFRRCFKKQRVTYLLAHLEALKLSLLLLVQVLQHGKLLVTKRKFPHWSANDIVQQERAEIQNMVIVRYWSTNRLDRLHDLAVREALDENTHEKDGISTMAQHAAKNLEPSSPSTALVKHPMVSLGDLDRSLAPIKESPKDMVQTSAKVIDPLILRWTRAHSSAVELSADQKHHYRPRSLHVSFESDNDDDDGYDQAKGPDIQGYYLEGTTSDWRKPQSQEARKHASKLRKEYSAFQARVDSDSDQSSDEDVGVQRPVAKATSAAVPRGVNSDSEVWGLGRQDSGIGMDNRDSKEVVNHPRGPVHENNPYASQWSTQRPGPSSDSPRTMPRSIPQPLSIPSAAARAQNYPPGASLSPHSRPLARTSSANPQYHNPQPSPPGGWPSSHPPPVNAPQFHPHSAPHPGYLRPYFENPQFQAQHRPSSRHSNRSSSSQHRRDASRDSARDSTRDRHKSLKRSATKGLLGAGAIAGFLEALETLVI</sequence>
<reference evidence="2 3" key="1">
    <citation type="submission" date="2017-10" db="EMBL/GenBank/DDBJ databases">
        <title>Comparative genomics in systemic dimorphic fungi from Ajellomycetaceae.</title>
        <authorList>
            <person name="Munoz J.F."/>
            <person name="Mcewen J.G."/>
            <person name="Clay O.K."/>
            <person name="Cuomo C.A."/>
        </authorList>
    </citation>
    <scope>NUCLEOTIDE SEQUENCE [LARGE SCALE GENOMIC DNA]</scope>
    <source>
        <strain evidence="2 3">UAMH7299</strain>
    </source>
</reference>
<dbReference type="OrthoDB" id="5431013at2759"/>
<dbReference type="EMBL" id="PDNA01000148">
    <property type="protein sequence ID" value="PGH10195.1"/>
    <property type="molecule type" value="Genomic_DNA"/>
</dbReference>
<evidence type="ECO:0000313" key="2">
    <source>
        <dbReference type="EMBL" id="PGH10195.1"/>
    </source>
</evidence>
<protein>
    <submittedName>
        <fullName evidence="2">Uncharacterized protein</fullName>
    </submittedName>
</protein>
<feature type="region of interest" description="Disordered" evidence="1">
    <location>
        <begin position="1"/>
        <end position="23"/>
    </location>
</feature>
<feature type="compositionally biased region" description="Polar residues" evidence="1">
    <location>
        <begin position="426"/>
        <end position="436"/>
    </location>
</feature>
<feature type="compositionally biased region" description="Pro residues" evidence="1">
    <location>
        <begin position="438"/>
        <end position="454"/>
    </location>
</feature>
<dbReference type="STRING" id="1447883.A0A2B7XMN6"/>
<comment type="caution">
    <text evidence="2">The sequence shown here is derived from an EMBL/GenBank/DDBJ whole genome shotgun (WGS) entry which is preliminary data.</text>
</comment>
<name>A0A2B7XMN6_POLH7</name>
<dbReference type="Proteomes" id="UP000224634">
    <property type="component" value="Unassembled WGS sequence"/>
</dbReference>
<gene>
    <name evidence="2" type="ORF">AJ80_07554</name>
</gene>
<organism evidence="2 3">
    <name type="scientific">Polytolypa hystricis (strain UAMH7299)</name>
    <dbReference type="NCBI Taxonomy" id="1447883"/>
    <lineage>
        <taxon>Eukaryota</taxon>
        <taxon>Fungi</taxon>
        <taxon>Dikarya</taxon>
        <taxon>Ascomycota</taxon>
        <taxon>Pezizomycotina</taxon>
        <taxon>Eurotiomycetes</taxon>
        <taxon>Eurotiomycetidae</taxon>
        <taxon>Onygenales</taxon>
        <taxon>Onygenales incertae sedis</taxon>
        <taxon>Polytolypa</taxon>
    </lineage>
</organism>
<evidence type="ECO:0000256" key="1">
    <source>
        <dbReference type="SAM" id="MobiDB-lite"/>
    </source>
</evidence>
<dbReference type="AlphaFoldDB" id="A0A2B7XMN6"/>
<accession>A0A2B7XMN6</accession>
<evidence type="ECO:0000313" key="3">
    <source>
        <dbReference type="Proteomes" id="UP000224634"/>
    </source>
</evidence>
<feature type="compositionally biased region" description="Basic and acidic residues" evidence="1">
    <location>
        <begin position="497"/>
        <end position="511"/>
    </location>
</feature>
<feature type="compositionally biased region" description="Acidic residues" evidence="1">
    <location>
        <begin position="305"/>
        <end position="314"/>
    </location>
</feature>
<feature type="compositionally biased region" description="Basic and acidic residues" evidence="1">
    <location>
        <begin position="275"/>
        <end position="295"/>
    </location>
</feature>
<feature type="compositionally biased region" description="Basic and acidic residues" evidence="1">
    <location>
        <begin position="351"/>
        <end position="360"/>
    </location>
</feature>
<feature type="compositionally biased region" description="Polar residues" evidence="1">
    <location>
        <begin position="8"/>
        <end position="23"/>
    </location>
</feature>
<feature type="compositionally biased region" description="Polar residues" evidence="1">
    <location>
        <begin position="371"/>
        <end position="388"/>
    </location>
</feature>